<dbReference type="Proteomes" id="UP001487740">
    <property type="component" value="Unassembled WGS sequence"/>
</dbReference>
<gene>
    <name evidence="1" type="ORF">O3P69_001992</name>
</gene>
<organism evidence="1 2">
    <name type="scientific">Scylla paramamosain</name>
    <name type="common">Mud crab</name>
    <dbReference type="NCBI Taxonomy" id="85552"/>
    <lineage>
        <taxon>Eukaryota</taxon>
        <taxon>Metazoa</taxon>
        <taxon>Ecdysozoa</taxon>
        <taxon>Arthropoda</taxon>
        <taxon>Crustacea</taxon>
        <taxon>Multicrustacea</taxon>
        <taxon>Malacostraca</taxon>
        <taxon>Eumalacostraca</taxon>
        <taxon>Eucarida</taxon>
        <taxon>Decapoda</taxon>
        <taxon>Pleocyemata</taxon>
        <taxon>Brachyura</taxon>
        <taxon>Eubrachyura</taxon>
        <taxon>Portunoidea</taxon>
        <taxon>Portunidae</taxon>
        <taxon>Portuninae</taxon>
        <taxon>Scylla</taxon>
    </lineage>
</organism>
<reference evidence="1 2" key="1">
    <citation type="submission" date="2023-03" db="EMBL/GenBank/DDBJ databases">
        <title>High-quality genome of Scylla paramamosain provides insights in environmental adaptation.</title>
        <authorList>
            <person name="Zhang L."/>
        </authorList>
    </citation>
    <scope>NUCLEOTIDE SEQUENCE [LARGE SCALE GENOMIC DNA]</scope>
    <source>
        <strain evidence="1">LZ_2023a</strain>
        <tissue evidence="1">Muscle</tissue>
    </source>
</reference>
<comment type="caution">
    <text evidence="1">The sequence shown here is derived from an EMBL/GenBank/DDBJ whole genome shotgun (WGS) entry which is preliminary data.</text>
</comment>
<proteinExistence type="predicted"/>
<keyword evidence="2" id="KW-1185">Reference proteome</keyword>
<sequence length="72" mass="7860">MLVPAHQVLVRPPALTNSFNTLTPITAAPHVKPKVYISQRTYIVSKVMNYSGQNGMARPDSPLSLLPVLGFD</sequence>
<accession>A0AAW0V6C3</accession>
<dbReference type="EMBL" id="JARAKH010000001">
    <property type="protein sequence ID" value="KAK8407058.1"/>
    <property type="molecule type" value="Genomic_DNA"/>
</dbReference>
<evidence type="ECO:0000313" key="2">
    <source>
        <dbReference type="Proteomes" id="UP001487740"/>
    </source>
</evidence>
<name>A0AAW0V6C3_SCYPA</name>
<evidence type="ECO:0000313" key="1">
    <source>
        <dbReference type="EMBL" id="KAK8407058.1"/>
    </source>
</evidence>
<dbReference type="AlphaFoldDB" id="A0AAW0V6C3"/>
<protein>
    <submittedName>
        <fullName evidence="1">Uncharacterized protein</fullName>
    </submittedName>
</protein>